<dbReference type="AlphaFoldDB" id="A0A0S1XCB2"/>
<evidence type="ECO:0008006" key="4">
    <source>
        <dbReference type="Google" id="ProtNLM"/>
    </source>
</evidence>
<evidence type="ECO:0000256" key="1">
    <source>
        <dbReference type="SAM" id="Phobius"/>
    </source>
</evidence>
<sequence length="651" mass="71247">MKRCVVSVLFLLILADIVSASTIIGWANVPQTLIIGNMTIDIRDMSSENGALFLLIKNDSLERNVILNVGSWYEFGHLRISLQRSIIGNKNLAYLNITYPVLFIGESVIINGYNITLENAELTKKGASFKLIISNGTSSKVFTKSPIKYGTLEISVIAFPKIFSGYLKLNNSIEFYGHMLSFKNVIIENTSSGYREVVVLESGGVEKEVEVGTSTDIGIYHVVTKELVGAEYLLIEVYVRGADIGVKSIPSFTKRVYEGKDLNIPPYLIRVEKVLADSAYITIRNSCGEVLAKGFINSGNFTSMLYYKGIGIWLTSTGFDSSGGYAEISGIVYPTEIPKVSKISALDVSFTPLTNRSIQYSIFKAKITIKNIGDYTLRNIYVRYTPPKGIGVIGESRFYINNLTAGSVKEYTLLLQSNITGNVSLGKVDVTADVPYELACGGYKAITFYSNSPIVHVTKADVRYVIDISAPSAVNAGELFNITLTVKNLGNVNVPITVKVPLKDFAVVDCDEMTHVDRALISTISINPNESKVYHLALAPINAGDLNLTAMALFKGQIINKKSTVITATAPQIGKHTETVTVTAPGSTNNQTKTNTVTISKTATLTRTFTKTITQTEEIMPLKFKILWWILGFIIGAGVIILIAWIQAKRS</sequence>
<organism evidence="2 3">
    <name type="scientific">Thermococcus barophilus</name>
    <dbReference type="NCBI Taxonomy" id="55802"/>
    <lineage>
        <taxon>Archaea</taxon>
        <taxon>Methanobacteriati</taxon>
        <taxon>Methanobacteriota</taxon>
        <taxon>Thermococci</taxon>
        <taxon>Thermococcales</taxon>
        <taxon>Thermococcaceae</taxon>
        <taxon>Thermococcus</taxon>
    </lineage>
</organism>
<name>A0A0S1XCB2_THEBA</name>
<feature type="transmembrane region" description="Helical" evidence="1">
    <location>
        <begin position="626"/>
        <end position="646"/>
    </location>
</feature>
<accession>A0A0S1XCB2</accession>
<reference evidence="2 3" key="1">
    <citation type="journal article" date="2016" name="Genome Announc.">
        <title>Complete genome sequence of the hyperthermophilic and piezophilic archaeon Thermococcus barophilus Ch5, capable of growth at the expense of hydrogenogenesis from carbon monoxide and formate.</title>
        <authorList>
            <person name="Oger P."/>
            <person name="Sokolova T.G."/>
            <person name="Kozhevnikova D.A."/>
            <person name="Taranov E.A."/>
            <person name="Vannier P."/>
            <person name="Lee H.S."/>
            <person name="Kwon K.K."/>
            <person name="Kang S.G."/>
            <person name="Lee J.H."/>
            <person name="Bonch-Osmolovskaya E.A."/>
            <person name="Lebedinsky A.V."/>
        </authorList>
    </citation>
    <scope>NUCLEOTIDE SEQUENCE [LARGE SCALE GENOMIC DNA]</scope>
    <source>
        <strain evidence="3">Ch5</strain>
    </source>
</reference>
<dbReference type="RefSeq" id="WP_056934022.1">
    <property type="nucleotide sequence ID" value="NZ_CP013050.1"/>
</dbReference>
<dbReference type="Gene3D" id="2.60.40.10">
    <property type="entry name" value="Immunoglobulins"/>
    <property type="match status" value="1"/>
</dbReference>
<evidence type="ECO:0000313" key="3">
    <source>
        <dbReference type="Proteomes" id="UP000066042"/>
    </source>
</evidence>
<dbReference type="InterPro" id="IPR013783">
    <property type="entry name" value="Ig-like_fold"/>
</dbReference>
<dbReference type="PATRIC" id="fig|55802.8.peg.1425"/>
<dbReference type="STRING" id="55802.TBCH5v1_1447"/>
<proteinExistence type="predicted"/>
<dbReference type="GeneID" id="26136693"/>
<evidence type="ECO:0000313" key="2">
    <source>
        <dbReference type="EMBL" id="ALM75364.1"/>
    </source>
</evidence>
<dbReference type="EMBL" id="CP013050">
    <property type="protein sequence ID" value="ALM75364.1"/>
    <property type="molecule type" value="Genomic_DNA"/>
</dbReference>
<dbReference type="Proteomes" id="UP000066042">
    <property type="component" value="Chromosome"/>
</dbReference>
<keyword evidence="1" id="KW-1133">Transmembrane helix</keyword>
<protein>
    <recommendedName>
        <fullName evidence="4">CARDB domain-containing protein</fullName>
    </recommendedName>
</protein>
<keyword evidence="1" id="KW-0812">Transmembrane</keyword>
<keyword evidence="1" id="KW-0472">Membrane</keyword>
<gene>
    <name evidence="2" type="ORF">TBCH5v1_1447</name>
</gene>